<evidence type="ECO:0000256" key="1">
    <source>
        <dbReference type="ARBA" id="ARBA00022737"/>
    </source>
</evidence>
<feature type="repeat" description="PPR" evidence="2">
    <location>
        <begin position="423"/>
        <end position="457"/>
    </location>
</feature>
<evidence type="ECO:0000313" key="5">
    <source>
        <dbReference type="Proteomes" id="UP000516437"/>
    </source>
</evidence>
<dbReference type="NCBIfam" id="TIGR00756">
    <property type="entry name" value="PPR"/>
    <property type="match status" value="8"/>
</dbReference>
<dbReference type="InterPro" id="IPR002885">
    <property type="entry name" value="PPR_rpt"/>
</dbReference>
<evidence type="ECO:0008006" key="6">
    <source>
        <dbReference type="Google" id="ProtNLM"/>
    </source>
</evidence>
<feature type="repeat" description="PPR" evidence="2">
    <location>
        <begin position="345"/>
        <end position="379"/>
    </location>
</feature>
<reference evidence="4 5" key="1">
    <citation type="journal article" date="2019" name="Plant Biotechnol. J.">
        <title>The red bayberry genome and genetic basis of sex determination.</title>
        <authorList>
            <person name="Jia H.M."/>
            <person name="Jia H.J."/>
            <person name="Cai Q.L."/>
            <person name="Wang Y."/>
            <person name="Zhao H.B."/>
            <person name="Yang W.F."/>
            <person name="Wang G.Y."/>
            <person name="Li Y.H."/>
            <person name="Zhan D.L."/>
            <person name="Shen Y.T."/>
            <person name="Niu Q.F."/>
            <person name="Chang L."/>
            <person name="Qiu J."/>
            <person name="Zhao L."/>
            <person name="Xie H.B."/>
            <person name="Fu W.Y."/>
            <person name="Jin J."/>
            <person name="Li X.W."/>
            <person name="Jiao Y."/>
            <person name="Zhou C.C."/>
            <person name="Tu T."/>
            <person name="Chai C.Y."/>
            <person name="Gao J.L."/>
            <person name="Fan L.J."/>
            <person name="van de Weg E."/>
            <person name="Wang J.Y."/>
            <person name="Gao Z.S."/>
        </authorList>
    </citation>
    <scope>NUCLEOTIDE SEQUENCE [LARGE SCALE GENOMIC DNA]</scope>
    <source>
        <tissue evidence="4">Leaves</tissue>
    </source>
</reference>
<dbReference type="PANTHER" id="PTHR47931:SF1">
    <property type="entry name" value="PPR CONTAINING PLANT-LIKE PROTEIN"/>
    <property type="match status" value="1"/>
</dbReference>
<evidence type="ECO:0000256" key="2">
    <source>
        <dbReference type="PROSITE-ProRule" id="PRU00708"/>
    </source>
</evidence>
<dbReference type="InterPro" id="IPR011990">
    <property type="entry name" value="TPR-like_helical_dom_sf"/>
</dbReference>
<feature type="repeat" description="PPR" evidence="2">
    <location>
        <begin position="239"/>
        <end position="274"/>
    </location>
</feature>
<dbReference type="Gene3D" id="1.25.40.10">
    <property type="entry name" value="Tetratricopeptide repeat domain"/>
    <property type="match status" value="3"/>
</dbReference>
<dbReference type="OrthoDB" id="185373at2759"/>
<sequence>MSADLNLLMFLGSVGGDGLSGYISKSPYHTGADDLRLNWVHSQAILLPPVQDFTLEKTGLEDHMGESGNEKAVSRANRTHQTRTSTIKKGWVQALPIKDHSLDVKNQPYMTSKSADSRNQSNCIICTTKSSCRTVRSRTKLMNILIERGKPQEVQSIFDSLIEGGHKPSIITYTTLSAALTLQKCFKSIPSIISQVEENGMKPDSIFFNAFINAFSESGNTEEAMETFWKMKESGLKPTTSTYNTLIKGYGIAGKPAESLKLLEMMTQEENVKPNLRTYNVLVRAWCKKNNTAEAWNLVDKMVASGMQPDAVTYNTISTAYAQNGETDRAEGMILEMQKNNVQPNERTCGIIVSGYCKEGKLKEALKFVYRTKDLGMHPNLVIFNSLIKGFVDTMDRDGVDEVSLSYDSQVMALMDKLGVKPDVITYSTIMNAWSTAGFMEKCREIFDDMMKVGIKPDAHAYSILAKGYARAREPEKAKELLTAMIRSGVRPNVVIFTTVISGWCSTGKMENAINVFDKMCEYMVSPNLKTFETLIWGFGEAKLPWKAEEMLQTMEEFNVQAEKSTILLVAEAWRATGLTNEANRVLDIVKGEGITHQTGTEDEIQVASLDCRKQPTSTSFSNLLQIPAVVTGDQKGLVPATKKSRMVVRDPDISLESSSLSPKSMYLSHTRKFGGRSPIICRMQSQRQLGTYAQLPLSCTAVFLN</sequence>
<dbReference type="Pfam" id="PF13041">
    <property type="entry name" value="PPR_2"/>
    <property type="match status" value="4"/>
</dbReference>
<feature type="repeat" description="PPR" evidence="2">
    <location>
        <begin position="310"/>
        <end position="344"/>
    </location>
</feature>
<dbReference type="PANTHER" id="PTHR47931">
    <property type="entry name" value="OS01G0228400 PROTEIN"/>
    <property type="match status" value="1"/>
</dbReference>
<feature type="repeat" description="PPR" evidence="2">
    <location>
        <begin position="493"/>
        <end position="527"/>
    </location>
</feature>
<dbReference type="AlphaFoldDB" id="A0A6A1UZB7"/>
<name>A0A6A1UZB7_9ROSI</name>
<feature type="region of interest" description="Disordered" evidence="3">
    <location>
        <begin position="63"/>
        <end position="85"/>
    </location>
</feature>
<organism evidence="4 5">
    <name type="scientific">Morella rubra</name>
    <name type="common">Chinese bayberry</name>
    <dbReference type="NCBI Taxonomy" id="262757"/>
    <lineage>
        <taxon>Eukaryota</taxon>
        <taxon>Viridiplantae</taxon>
        <taxon>Streptophyta</taxon>
        <taxon>Embryophyta</taxon>
        <taxon>Tracheophyta</taxon>
        <taxon>Spermatophyta</taxon>
        <taxon>Magnoliopsida</taxon>
        <taxon>eudicotyledons</taxon>
        <taxon>Gunneridae</taxon>
        <taxon>Pentapetalae</taxon>
        <taxon>rosids</taxon>
        <taxon>fabids</taxon>
        <taxon>Fagales</taxon>
        <taxon>Myricaceae</taxon>
        <taxon>Morella</taxon>
    </lineage>
</organism>
<gene>
    <name evidence="4" type="ORF">CJ030_MR8G028485</name>
</gene>
<keyword evidence="1" id="KW-0677">Repeat</keyword>
<feature type="repeat" description="PPR" evidence="2">
    <location>
        <begin position="458"/>
        <end position="492"/>
    </location>
</feature>
<dbReference type="EMBL" id="RXIC02000026">
    <property type="protein sequence ID" value="KAB1204430.1"/>
    <property type="molecule type" value="Genomic_DNA"/>
</dbReference>
<accession>A0A6A1UZB7</accession>
<dbReference type="Pfam" id="PF13812">
    <property type="entry name" value="PPR_3"/>
    <property type="match status" value="1"/>
</dbReference>
<proteinExistence type="predicted"/>
<feature type="compositionally biased region" description="Basic and acidic residues" evidence="3">
    <location>
        <begin position="63"/>
        <end position="73"/>
    </location>
</feature>
<feature type="repeat" description="PPR" evidence="2">
    <location>
        <begin position="204"/>
        <end position="238"/>
    </location>
</feature>
<dbReference type="SUPFAM" id="SSF81901">
    <property type="entry name" value="HCP-like"/>
    <property type="match status" value="1"/>
</dbReference>
<dbReference type="PROSITE" id="PS51375">
    <property type="entry name" value="PPR"/>
    <property type="match status" value="8"/>
</dbReference>
<feature type="repeat" description="PPR" evidence="2">
    <location>
        <begin position="275"/>
        <end position="309"/>
    </location>
</feature>
<protein>
    <recommendedName>
        <fullName evidence="6">Pentacotripeptide-repeat region of PRORP domain-containing protein</fullName>
    </recommendedName>
</protein>
<comment type="caution">
    <text evidence="4">The sequence shown here is derived from an EMBL/GenBank/DDBJ whole genome shotgun (WGS) entry which is preliminary data.</text>
</comment>
<keyword evidence="5" id="KW-1185">Reference proteome</keyword>
<evidence type="ECO:0000256" key="3">
    <source>
        <dbReference type="SAM" id="MobiDB-lite"/>
    </source>
</evidence>
<dbReference type="Proteomes" id="UP000516437">
    <property type="component" value="Chromosome 8"/>
</dbReference>
<evidence type="ECO:0000313" key="4">
    <source>
        <dbReference type="EMBL" id="KAB1204430.1"/>
    </source>
</evidence>